<dbReference type="PROSITE" id="PS51257">
    <property type="entry name" value="PROKAR_LIPOPROTEIN"/>
    <property type="match status" value="1"/>
</dbReference>
<evidence type="ECO:0000313" key="2">
    <source>
        <dbReference type="EMBL" id="AIQ62307.1"/>
    </source>
</evidence>
<feature type="chain" id="PRO_5001846594" description="Copper amine oxidase-like N-terminal domain-containing protein" evidence="1">
    <location>
        <begin position="32"/>
        <end position="365"/>
    </location>
</feature>
<keyword evidence="1" id="KW-0732">Signal</keyword>
<proteinExistence type="predicted"/>
<keyword evidence="3" id="KW-1185">Reference proteome</keyword>
<name>A0A089LN34_9BACL</name>
<accession>A0A089LN34</accession>
<dbReference type="Proteomes" id="UP000029507">
    <property type="component" value="Chromosome"/>
</dbReference>
<organism evidence="2 3">
    <name type="scientific">Paenibacillus stellifer</name>
    <dbReference type="NCBI Taxonomy" id="169760"/>
    <lineage>
        <taxon>Bacteria</taxon>
        <taxon>Bacillati</taxon>
        <taxon>Bacillota</taxon>
        <taxon>Bacilli</taxon>
        <taxon>Bacillales</taxon>
        <taxon>Paenibacillaceae</taxon>
        <taxon>Paenibacillus</taxon>
    </lineage>
</organism>
<feature type="signal peptide" evidence="1">
    <location>
        <begin position="1"/>
        <end position="31"/>
    </location>
</feature>
<sequence length="365" mass="40555">MKVHNMKVLLRWLLVFVMVAGCWSDSPAASAASQASGYSTTDIYIVSGNAALLVDHAADTVMLAELQTGRFTKIPVSAASVLDVKVLRQPDKIILLHKSDINQLTKTVLSYQGQVLSRNGIPLKLAEGDHVKWTAPAGKAKERIMVQNGNIFRLYQSPWRQPSVTYDAKLSDERFEYVSVLDWDFQGYPYLAVKYMAQGIMSEYYWVKTVNLYTKKETLFDDFITDVEVSLKGAKAEVYTSNVYDSVYSPVPANLVRPKPSDIQPYYQLIDIDRGTKANVLEGVFAANDDGGGWKTVLANGRLFVGDLMQRSWSLYGEDGAVIVRNQSWPGEGAARFAGYDPERKTAFFVEYAAGKPSIVAISVK</sequence>
<reference evidence="2 3" key="1">
    <citation type="submission" date="2014-08" db="EMBL/GenBank/DDBJ databases">
        <title>Comparative genomics of the Paenibacillus odorifer group.</title>
        <authorList>
            <person name="den Bakker H.C."/>
            <person name="Tsai Y.-C."/>
            <person name="Martin N."/>
            <person name="Korlach J."/>
            <person name="Wiedmann M."/>
        </authorList>
    </citation>
    <scope>NUCLEOTIDE SEQUENCE [LARGE SCALE GENOMIC DNA]</scope>
    <source>
        <strain evidence="2 3">DSM 14472</strain>
    </source>
</reference>
<dbReference type="HOGENOM" id="CLU_773490_0_0_9"/>
<evidence type="ECO:0000256" key="1">
    <source>
        <dbReference type="SAM" id="SignalP"/>
    </source>
</evidence>
<dbReference type="AlphaFoldDB" id="A0A089LN34"/>
<evidence type="ECO:0008006" key="4">
    <source>
        <dbReference type="Google" id="ProtNLM"/>
    </source>
</evidence>
<evidence type="ECO:0000313" key="3">
    <source>
        <dbReference type="Proteomes" id="UP000029507"/>
    </source>
</evidence>
<dbReference type="EMBL" id="CP009286">
    <property type="protein sequence ID" value="AIQ62307.1"/>
    <property type="molecule type" value="Genomic_DNA"/>
</dbReference>
<dbReference type="KEGG" id="pste:PSTEL_03400"/>
<gene>
    <name evidence="2" type="ORF">PSTEL_03400</name>
</gene>
<protein>
    <recommendedName>
        <fullName evidence="4">Copper amine oxidase-like N-terminal domain-containing protein</fullName>
    </recommendedName>
</protein>